<evidence type="ECO:0000313" key="3">
    <source>
        <dbReference type="EMBL" id="KAL0563307.1"/>
    </source>
</evidence>
<name>A0ABR3EK81_9AGAR</name>
<feature type="transmembrane region" description="Helical" evidence="1">
    <location>
        <begin position="183"/>
        <end position="201"/>
    </location>
</feature>
<evidence type="ECO:0000256" key="2">
    <source>
        <dbReference type="SAM" id="SignalP"/>
    </source>
</evidence>
<gene>
    <name evidence="3" type="ORF">V5O48_018764</name>
</gene>
<keyword evidence="1" id="KW-0472">Membrane</keyword>
<keyword evidence="1" id="KW-1133">Transmembrane helix</keyword>
<keyword evidence="4" id="KW-1185">Reference proteome</keyword>
<proteinExistence type="predicted"/>
<comment type="caution">
    <text evidence="3">The sequence shown here is derived from an EMBL/GenBank/DDBJ whole genome shotgun (WGS) entry which is preliminary data.</text>
</comment>
<organism evidence="3 4">
    <name type="scientific">Marasmius crinis-equi</name>
    <dbReference type="NCBI Taxonomy" id="585013"/>
    <lineage>
        <taxon>Eukaryota</taxon>
        <taxon>Fungi</taxon>
        <taxon>Dikarya</taxon>
        <taxon>Basidiomycota</taxon>
        <taxon>Agaricomycotina</taxon>
        <taxon>Agaricomycetes</taxon>
        <taxon>Agaricomycetidae</taxon>
        <taxon>Agaricales</taxon>
        <taxon>Marasmiineae</taxon>
        <taxon>Marasmiaceae</taxon>
        <taxon>Marasmius</taxon>
    </lineage>
</organism>
<keyword evidence="2" id="KW-0732">Signal</keyword>
<dbReference type="Proteomes" id="UP001465976">
    <property type="component" value="Unassembled WGS sequence"/>
</dbReference>
<reference evidence="3 4" key="1">
    <citation type="submission" date="2024-02" db="EMBL/GenBank/DDBJ databases">
        <title>A draft genome for the cacao thread blight pathogen Marasmius crinis-equi.</title>
        <authorList>
            <person name="Cohen S.P."/>
            <person name="Baruah I.K."/>
            <person name="Amoako-Attah I."/>
            <person name="Bukari Y."/>
            <person name="Meinhardt L.W."/>
            <person name="Bailey B.A."/>
        </authorList>
    </citation>
    <scope>NUCLEOTIDE SEQUENCE [LARGE SCALE GENOMIC DNA]</scope>
    <source>
        <strain evidence="3 4">GH-76</strain>
    </source>
</reference>
<keyword evidence="1" id="KW-0812">Transmembrane</keyword>
<accession>A0ABR3EK81</accession>
<evidence type="ECO:0000313" key="4">
    <source>
        <dbReference type="Proteomes" id="UP001465976"/>
    </source>
</evidence>
<sequence>MPAQSWLLKLFLISTTLAWTVQASTITLKAVNPNSNNPSTIPTVSNFVSYSEAGVNSDGSETTYVREVVISKQVLINGDTITLPTPVSAEGTFVQSSGGFWLSQEVTAAGYEILTSASTTVFSPLGTGTDTAYQSCSLGPDEKYACVQQLRHATFSYTGTASDIVVTDVGELKKDNHAVGSMVVWQVMGVFCAMVVGGILVL</sequence>
<evidence type="ECO:0000256" key="1">
    <source>
        <dbReference type="SAM" id="Phobius"/>
    </source>
</evidence>
<protein>
    <submittedName>
        <fullName evidence="3">Uncharacterized protein</fullName>
    </submittedName>
</protein>
<dbReference type="EMBL" id="JBAHYK010003672">
    <property type="protein sequence ID" value="KAL0563307.1"/>
    <property type="molecule type" value="Genomic_DNA"/>
</dbReference>
<feature type="signal peptide" evidence="2">
    <location>
        <begin position="1"/>
        <end position="23"/>
    </location>
</feature>
<feature type="chain" id="PRO_5045870612" evidence="2">
    <location>
        <begin position="24"/>
        <end position="202"/>
    </location>
</feature>